<comment type="similarity">
    <text evidence="2">Belongs to the RecX family.</text>
</comment>
<evidence type="ECO:0000256" key="2">
    <source>
        <dbReference type="ARBA" id="ARBA00009695"/>
    </source>
</evidence>
<dbReference type="Gene3D" id="1.10.10.10">
    <property type="entry name" value="Winged helix-like DNA-binding domain superfamily/Winged helix DNA-binding domain"/>
    <property type="match status" value="1"/>
</dbReference>
<feature type="compositionally biased region" description="Basic and acidic residues" evidence="5">
    <location>
        <begin position="54"/>
        <end position="65"/>
    </location>
</feature>
<evidence type="ECO:0000256" key="1">
    <source>
        <dbReference type="ARBA" id="ARBA00004496"/>
    </source>
</evidence>
<feature type="compositionally biased region" description="Basic residues" evidence="5">
    <location>
        <begin position="168"/>
        <end position="189"/>
    </location>
</feature>
<sequence>MPTKAARKTTQLLSTSTALCLLLRLHDPMISAEDFLKENPVRLVQAEDSADSSTEPRDSRPDRFQADSAGAPGSAGSVGVAGMGTVPDFATDSRSDSGFPHTVNSLPTADVRPVASQKNDSYKEDSSPVQAAALGLEHGARFGGSLEDIDSAANTDMSDESLAGHHPSQGHRSSRGFDRKARRRGHHPRAGGFGGGSAPAVPRADADDADVCREAALTLLDAAARSSGALARRLADKGFDTNVINQVIDRLTRLGLVNDQAYAQDLLRSCLHRTLGERGVLSEMTRKGLDSGLAAQVVAQASREGLFVDSAYELGRKVARKTAGLDLKVRKRRFWSAGSRKGHSPDLLNQVAADLFASDDPLD</sequence>
<dbReference type="InterPro" id="IPR003783">
    <property type="entry name" value="Regulatory_RecX"/>
</dbReference>
<reference evidence="7 8" key="1">
    <citation type="submission" date="2019-07" db="EMBL/GenBank/DDBJ databases">
        <title>Bifidobacterium asteroides genomes.</title>
        <authorList>
            <person name="Zheng H."/>
        </authorList>
    </citation>
    <scope>NUCLEOTIDE SEQUENCE [LARGE SCALE GENOMIC DNA]</scope>
    <source>
        <strain evidence="7 8">W8111</strain>
    </source>
</reference>
<protein>
    <recommendedName>
        <fullName evidence="3">Regulatory protein RecX</fullName>
    </recommendedName>
</protein>
<evidence type="ECO:0000313" key="7">
    <source>
        <dbReference type="EMBL" id="TSJ86346.1"/>
    </source>
</evidence>
<dbReference type="AlphaFoldDB" id="A0A556RBU5"/>
<evidence type="ECO:0000256" key="4">
    <source>
        <dbReference type="ARBA" id="ARBA00022490"/>
    </source>
</evidence>
<dbReference type="Pfam" id="PF21982">
    <property type="entry name" value="RecX_HTH1"/>
    <property type="match status" value="1"/>
</dbReference>
<dbReference type="GO" id="GO:0005737">
    <property type="term" value="C:cytoplasm"/>
    <property type="evidence" value="ECO:0007669"/>
    <property type="project" value="UniProtKB-SubCell"/>
</dbReference>
<organism evidence="7 8">
    <name type="scientific">Bifidobacterium asteroides</name>
    <dbReference type="NCBI Taxonomy" id="1684"/>
    <lineage>
        <taxon>Bacteria</taxon>
        <taxon>Bacillati</taxon>
        <taxon>Actinomycetota</taxon>
        <taxon>Actinomycetes</taxon>
        <taxon>Bifidobacteriales</taxon>
        <taxon>Bifidobacteriaceae</taxon>
        <taxon>Bifidobacterium</taxon>
    </lineage>
</organism>
<evidence type="ECO:0000256" key="3">
    <source>
        <dbReference type="ARBA" id="ARBA00018111"/>
    </source>
</evidence>
<proteinExistence type="inferred from homology"/>
<feature type="domain" description="RecX first three-helical" evidence="6">
    <location>
        <begin position="212"/>
        <end position="251"/>
    </location>
</feature>
<dbReference type="PANTHER" id="PTHR33602:SF1">
    <property type="entry name" value="REGULATORY PROTEIN RECX FAMILY PROTEIN"/>
    <property type="match status" value="1"/>
</dbReference>
<name>A0A556RBU5_9BIFI</name>
<feature type="region of interest" description="Disordered" evidence="5">
    <location>
        <begin position="157"/>
        <end position="205"/>
    </location>
</feature>
<evidence type="ECO:0000259" key="6">
    <source>
        <dbReference type="Pfam" id="PF21982"/>
    </source>
</evidence>
<feature type="region of interest" description="Disordered" evidence="5">
    <location>
        <begin position="46"/>
        <end position="128"/>
    </location>
</feature>
<accession>A0A556RBU5</accession>
<dbReference type="PANTHER" id="PTHR33602">
    <property type="entry name" value="REGULATORY PROTEIN RECX FAMILY PROTEIN"/>
    <property type="match status" value="1"/>
</dbReference>
<feature type="compositionally biased region" description="Low complexity" evidence="5">
    <location>
        <begin position="66"/>
        <end position="86"/>
    </location>
</feature>
<dbReference type="GO" id="GO:0006282">
    <property type="term" value="P:regulation of DNA repair"/>
    <property type="evidence" value="ECO:0007669"/>
    <property type="project" value="InterPro"/>
</dbReference>
<comment type="subcellular location">
    <subcellularLocation>
        <location evidence="1">Cytoplasm</location>
    </subcellularLocation>
</comment>
<dbReference type="InterPro" id="IPR036388">
    <property type="entry name" value="WH-like_DNA-bd_sf"/>
</dbReference>
<evidence type="ECO:0000313" key="8">
    <source>
        <dbReference type="Proteomes" id="UP000317536"/>
    </source>
</evidence>
<evidence type="ECO:0000256" key="5">
    <source>
        <dbReference type="SAM" id="MobiDB-lite"/>
    </source>
</evidence>
<dbReference type="InterPro" id="IPR053926">
    <property type="entry name" value="RecX_HTH_1st"/>
</dbReference>
<dbReference type="Proteomes" id="UP000317536">
    <property type="component" value="Unassembled WGS sequence"/>
</dbReference>
<dbReference type="EMBL" id="VMHJ01000001">
    <property type="protein sequence ID" value="TSJ86346.1"/>
    <property type="molecule type" value="Genomic_DNA"/>
</dbReference>
<comment type="caution">
    <text evidence="7">The sequence shown here is derived from an EMBL/GenBank/DDBJ whole genome shotgun (WGS) entry which is preliminary data.</text>
</comment>
<keyword evidence="4" id="KW-0963">Cytoplasm</keyword>
<gene>
    <name evidence="7" type="ORF">FPK29_01235</name>
</gene>